<sequence length="107" mass="12110">MEGSVQFFEEARGLSHLSLNIDFGTVFFMPNAKSCTNLVSVYFQQLSVAEFIPLLVDHCNTLRHIQIEDIIEEAPPYELKTADFPHLETLVLRVSYEGVLEGICSVF</sequence>
<gene>
    <name evidence="1" type="ORF">CPB83DRAFT_865424</name>
</gene>
<name>A0A9P6E2Z2_9AGAR</name>
<reference evidence="1" key="1">
    <citation type="submission" date="2020-11" db="EMBL/GenBank/DDBJ databases">
        <authorList>
            <consortium name="DOE Joint Genome Institute"/>
            <person name="Ahrendt S."/>
            <person name="Riley R."/>
            <person name="Andreopoulos W."/>
            <person name="Labutti K."/>
            <person name="Pangilinan J."/>
            <person name="Ruiz-Duenas F.J."/>
            <person name="Barrasa J.M."/>
            <person name="Sanchez-Garcia M."/>
            <person name="Camarero S."/>
            <person name="Miyauchi S."/>
            <person name="Serrano A."/>
            <person name="Linde D."/>
            <person name="Babiker R."/>
            <person name="Drula E."/>
            <person name="Ayuso-Fernandez I."/>
            <person name="Pacheco R."/>
            <person name="Padilla G."/>
            <person name="Ferreira P."/>
            <person name="Barriuso J."/>
            <person name="Kellner H."/>
            <person name="Castanera R."/>
            <person name="Alfaro M."/>
            <person name="Ramirez L."/>
            <person name="Pisabarro A.G."/>
            <person name="Kuo A."/>
            <person name="Tritt A."/>
            <person name="Lipzen A."/>
            <person name="He G."/>
            <person name="Yan M."/>
            <person name="Ng V."/>
            <person name="Cullen D."/>
            <person name="Martin F."/>
            <person name="Rosso M.-N."/>
            <person name="Henrissat B."/>
            <person name="Hibbett D."/>
            <person name="Martinez A.T."/>
            <person name="Grigoriev I.V."/>
        </authorList>
    </citation>
    <scope>NUCLEOTIDE SEQUENCE</scope>
    <source>
        <strain evidence="1">CBS 506.95</strain>
    </source>
</reference>
<organism evidence="1 2">
    <name type="scientific">Crepidotus variabilis</name>
    <dbReference type="NCBI Taxonomy" id="179855"/>
    <lineage>
        <taxon>Eukaryota</taxon>
        <taxon>Fungi</taxon>
        <taxon>Dikarya</taxon>
        <taxon>Basidiomycota</taxon>
        <taxon>Agaricomycotina</taxon>
        <taxon>Agaricomycetes</taxon>
        <taxon>Agaricomycetidae</taxon>
        <taxon>Agaricales</taxon>
        <taxon>Agaricineae</taxon>
        <taxon>Crepidotaceae</taxon>
        <taxon>Crepidotus</taxon>
    </lineage>
</organism>
<dbReference type="Proteomes" id="UP000807306">
    <property type="component" value="Unassembled WGS sequence"/>
</dbReference>
<proteinExistence type="predicted"/>
<evidence type="ECO:0000313" key="2">
    <source>
        <dbReference type="Proteomes" id="UP000807306"/>
    </source>
</evidence>
<comment type="caution">
    <text evidence="1">The sequence shown here is derived from an EMBL/GenBank/DDBJ whole genome shotgun (WGS) entry which is preliminary data.</text>
</comment>
<dbReference type="EMBL" id="MU158029">
    <property type="protein sequence ID" value="KAF9521547.1"/>
    <property type="molecule type" value="Genomic_DNA"/>
</dbReference>
<evidence type="ECO:0000313" key="1">
    <source>
        <dbReference type="EMBL" id="KAF9521547.1"/>
    </source>
</evidence>
<protein>
    <submittedName>
        <fullName evidence="1">Uncharacterized protein</fullName>
    </submittedName>
</protein>
<dbReference type="SUPFAM" id="SSF52047">
    <property type="entry name" value="RNI-like"/>
    <property type="match status" value="1"/>
</dbReference>
<accession>A0A9P6E2Z2</accession>
<dbReference type="AlphaFoldDB" id="A0A9P6E2Z2"/>
<keyword evidence="2" id="KW-1185">Reference proteome</keyword>